<dbReference type="Gene3D" id="2.40.50.150">
    <property type="match status" value="1"/>
</dbReference>
<dbReference type="GO" id="GO:0003677">
    <property type="term" value="F:DNA binding"/>
    <property type="evidence" value="ECO:0007669"/>
    <property type="project" value="InterPro"/>
</dbReference>
<evidence type="ECO:0000256" key="5">
    <source>
        <dbReference type="ARBA" id="ARBA00022695"/>
    </source>
</evidence>
<dbReference type="EMBL" id="KB740530">
    <property type="protein sequence ID" value="ENN80450.1"/>
    <property type="molecule type" value="Genomic_DNA"/>
</dbReference>
<dbReference type="InterPro" id="IPR014724">
    <property type="entry name" value="RNA_pol_RPB2_OB-fold"/>
</dbReference>
<dbReference type="InterPro" id="IPR015712">
    <property type="entry name" value="DNA-dir_RNA_pol_su2"/>
</dbReference>
<name>N6UFD8_DENPD</name>
<dbReference type="AlphaFoldDB" id="N6UFD8"/>
<evidence type="ECO:0000256" key="4">
    <source>
        <dbReference type="ARBA" id="ARBA00022679"/>
    </source>
</evidence>
<sequence>MLELPALVNKSVPSVSAVPSPATNTSVEYKDTPLSYRIIEPSYVEKVLVSTNEQDTTLIKILLRQTRRPEVGDKFSSRHGQKGVV</sequence>
<comment type="similarity">
    <text evidence="1">Belongs to the RNA polymerase beta chain family.</text>
</comment>
<keyword evidence="3" id="KW-0240">DNA-directed RNA polymerase</keyword>
<dbReference type="SUPFAM" id="SSF64484">
    <property type="entry name" value="beta and beta-prime subunits of DNA dependent RNA-polymerase"/>
    <property type="match status" value="1"/>
</dbReference>
<dbReference type="OrthoDB" id="10248617at2759"/>
<dbReference type="Pfam" id="PF00562">
    <property type="entry name" value="RNA_pol_Rpb2_6"/>
    <property type="match status" value="1"/>
</dbReference>
<dbReference type="InterPro" id="IPR007121">
    <property type="entry name" value="RNA_pol_bsu_CS"/>
</dbReference>
<evidence type="ECO:0000256" key="2">
    <source>
        <dbReference type="ARBA" id="ARBA00012418"/>
    </source>
</evidence>
<dbReference type="EC" id="2.7.7.6" evidence="2"/>
<dbReference type="GO" id="GO:0003899">
    <property type="term" value="F:DNA-directed RNA polymerase activity"/>
    <property type="evidence" value="ECO:0007669"/>
    <property type="project" value="UniProtKB-EC"/>
</dbReference>
<dbReference type="InterPro" id="IPR007120">
    <property type="entry name" value="DNA-dir_RNAP_su2_dom"/>
</dbReference>
<evidence type="ECO:0000256" key="6">
    <source>
        <dbReference type="ARBA" id="ARBA00023163"/>
    </source>
</evidence>
<protein>
    <recommendedName>
        <fullName evidence="2">DNA-directed RNA polymerase</fullName>
        <ecNumber evidence="2">2.7.7.6</ecNumber>
    </recommendedName>
</protein>
<keyword evidence="6" id="KW-0804">Transcription</keyword>
<proteinExistence type="inferred from homology"/>
<dbReference type="HOGENOM" id="CLU_2518964_0_0_1"/>
<accession>N6UFD8</accession>
<evidence type="ECO:0000256" key="1">
    <source>
        <dbReference type="ARBA" id="ARBA00006835"/>
    </source>
</evidence>
<feature type="domain" description="DNA-directed RNA polymerase subunit 2 hybrid-binding" evidence="7">
    <location>
        <begin position="21"/>
        <end position="85"/>
    </location>
</feature>
<organism evidence="8">
    <name type="scientific">Dendroctonus ponderosae</name>
    <name type="common">Mountain pine beetle</name>
    <dbReference type="NCBI Taxonomy" id="77166"/>
    <lineage>
        <taxon>Eukaryota</taxon>
        <taxon>Metazoa</taxon>
        <taxon>Ecdysozoa</taxon>
        <taxon>Arthropoda</taxon>
        <taxon>Hexapoda</taxon>
        <taxon>Insecta</taxon>
        <taxon>Pterygota</taxon>
        <taxon>Neoptera</taxon>
        <taxon>Endopterygota</taxon>
        <taxon>Coleoptera</taxon>
        <taxon>Polyphaga</taxon>
        <taxon>Cucujiformia</taxon>
        <taxon>Curculionidae</taxon>
        <taxon>Scolytinae</taxon>
        <taxon>Dendroctonus</taxon>
    </lineage>
</organism>
<dbReference type="GO" id="GO:0032549">
    <property type="term" value="F:ribonucleoside binding"/>
    <property type="evidence" value="ECO:0007669"/>
    <property type="project" value="InterPro"/>
</dbReference>
<evidence type="ECO:0000313" key="8">
    <source>
        <dbReference type="EMBL" id="ENN80450.1"/>
    </source>
</evidence>
<dbReference type="PROSITE" id="PS01166">
    <property type="entry name" value="RNA_POL_BETA"/>
    <property type="match status" value="1"/>
</dbReference>
<dbReference type="PANTHER" id="PTHR20856">
    <property type="entry name" value="DNA-DIRECTED RNA POLYMERASE I SUBUNIT 2"/>
    <property type="match status" value="1"/>
</dbReference>
<keyword evidence="4" id="KW-0808">Transferase</keyword>
<feature type="non-terminal residue" evidence="8">
    <location>
        <position position="85"/>
    </location>
</feature>
<dbReference type="GO" id="GO:0006351">
    <property type="term" value="P:DNA-templated transcription"/>
    <property type="evidence" value="ECO:0007669"/>
    <property type="project" value="InterPro"/>
</dbReference>
<reference evidence="8" key="1">
    <citation type="journal article" date="2013" name="Genome Biol.">
        <title>Draft genome of the mountain pine beetle, Dendroctonus ponderosae Hopkins, a major forest pest.</title>
        <authorList>
            <person name="Keeling C.I."/>
            <person name="Yuen M.M."/>
            <person name="Liao N.Y."/>
            <person name="Docking T.R."/>
            <person name="Chan S.K."/>
            <person name="Taylor G.A."/>
            <person name="Palmquist D.L."/>
            <person name="Jackman S.D."/>
            <person name="Nguyen A."/>
            <person name="Li M."/>
            <person name="Henderson H."/>
            <person name="Janes J.K."/>
            <person name="Zhao Y."/>
            <person name="Pandoh P."/>
            <person name="Moore R."/>
            <person name="Sperling F.A."/>
            <person name="Huber D.P."/>
            <person name="Birol I."/>
            <person name="Jones S.J."/>
            <person name="Bohlmann J."/>
        </authorList>
    </citation>
    <scope>NUCLEOTIDE SEQUENCE</scope>
</reference>
<dbReference type="GO" id="GO:0000428">
    <property type="term" value="C:DNA-directed RNA polymerase complex"/>
    <property type="evidence" value="ECO:0007669"/>
    <property type="project" value="UniProtKB-KW"/>
</dbReference>
<evidence type="ECO:0000259" key="7">
    <source>
        <dbReference type="Pfam" id="PF00562"/>
    </source>
</evidence>
<gene>
    <name evidence="8" type="ORF">YQE_03124</name>
</gene>
<feature type="non-terminal residue" evidence="8">
    <location>
        <position position="1"/>
    </location>
</feature>
<keyword evidence="5" id="KW-0548">Nucleotidyltransferase</keyword>
<evidence type="ECO:0000256" key="3">
    <source>
        <dbReference type="ARBA" id="ARBA00022478"/>
    </source>
</evidence>